<gene>
    <name evidence="5" type="ORF">DOS76_07940</name>
    <name evidence="4" type="ORF">DOS83_02230</name>
    <name evidence="3" type="ORF">I9026_11715</name>
</gene>
<evidence type="ECO:0000256" key="1">
    <source>
        <dbReference type="SAM" id="MobiDB-lite"/>
    </source>
</evidence>
<dbReference type="EMBL" id="QKYD01000118">
    <property type="protein sequence ID" value="REI20900.1"/>
    <property type="molecule type" value="Genomic_DNA"/>
</dbReference>
<protein>
    <submittedName>
        <fullName evidence="4">Zinc ribbon domain-containing protein</fullName>
    </submittedName>
</protein>
<evidence type="ECO:0000313" key="8">
    <source>
        <dbReference type="Proteomes" id="UP000597038"/>
    </source>
</evidence>
<dbReference type="Proteomes" id="UP000597038">
    <property type="component" value="Unassembled WGS sequence"/>
</dbReference>
<comment type="caution">
    <text evidence="4">The sequence shown here is derived from an EMBL/GenBank/DDBJ whole genome shotgun (WGS) entry which is preliminary data.</text>
</comment>
<dbReference type="SUPFAM" id="SSF144217">
    <property type="entry name" value="CSL zinc finger"/>
    <property type="match status" value="1"/>
</dbReference>
<evidence type="ECO:0000313" key="4">
    <source>
        <dbReference type="EMBL" id="REH99505.1"/>
    </source>
</evidence>
<dbReference type="RefSeq" id="WP_115857005.1">
    <property type="nucleotide sequence ID" value="NZ_CAJUZR010000027.1"/>
</dbReference>
<reference evidence="6 7" key="1">
    <citation type="journal article" date="2018" name="Vet. Microbiol.">
        <title>Characterisation of Staphylococcus felis isolated from cats using whole genome sequencing.</title>
        <authorList>
            <person name="Worthing K."/>
            <person name="Pang S."/>
            <person name="Trott D.J."/>
            <person name="Abraham S."/>
            <person name="Coombs G.W."/>
            <person name="Jordan D."/>
            <person name="McIntyre L."/>
            <person name="Davies M.R."/>
            <person name="Norris J."/>
        </authorList>
    </citation>
    <scope>NUCLEOTIDE SEQUENCE [LARGE SCALE GENOMIC DNA]</scope>
    <source>
        <strain evidence="5 6">F25</strain>
        <strain evidence="4 7">F9</strain>
    </source>
</reference>
<dbReference type="SMART" id="SM00834">
    <property type="entry name" value="CxxC_CXXC_SSSS"/>
    <property type="match status" value="1"/>
</dbReference>
<dbReference type="Pfam" id="PF09723">
    <property type="entry name" value="Zn_ribbon_8"/>
    <property type="match status" value="1"/>
</dbReference>
<evidence type="ECO:0000313" key="3">
    <source>
        <dbReference type="EMBL" id="MBH9582038.1"/>
    </source>
</evidence>
<accession>A0A3E0IS19</accession>
<proteinExistence type="predicted"/>
<dbReference type="Proteomes" id="UP000256337">
    <property type="component" value="Unassembled WGS sequence"/>
</dbReference>
<sequence length="88" mass="10318">MPNYSYTCASCGTFTIRQRMSAQHQTVQCPTCSQMASREFQAFQTYQLDQHVKKRIERGQEPRIVKGKDLQPRTQQKQNVSRPWMIGH</sequence>
<organism evidence="4 7">
    <name type="scientific">Staphylococcus felis</name>
    <dbReference type="NCBI Taxonomy" id="46127"/>
    <lineage>
        <taxon>Bacteria</taxon>
        <taxon>Bacillati</taxon>
        <taxon>Bacillota</taxon>
        <taxon>Bacilli</taxon>
        <taxon>Bacillales</taxon>
        <taxon>Staphylococcaceae</taxon>
        <taxon>Staphylococcus</taxon>
    </lineage>
</organism>
<dbReference type="OrthoDB" id="9813321at2"/>
<keyword evidence="8" id="KW-1185">Reference proteome</keyword>
<dbReference type="AlphaFoldDB" id="A0A3E0IS19"/>
<name>A0A3E0IS19_9STAP</name>
<evidence type="ECO:0000259" key="2">
    <source>
        <dbReference type="SMART" id="SM00834"/>
    </source>
</evidence>
<feature type="compositionally biased region" description="Basic and acidic residues" evidence="1">
    <location>
        <begin position="59"/>
        <end position="71"/>
    </location>
</feature>
<reference evidence="3 8" key="2">
    <citation type="submission" date="2020-12" db="EMBL/GenBank/DDBJ databases">
        <title>Genomic analysis of Staphylococcus felis from a cat with skin infection.</title>
        <authorList>
            <person name="Aslantas O."/>
            <person name="Keskin O."/>
            <person name="Buyukaltay K."/>
            <person name="Gullu Yucetepe A."/>
        </authorList>
    </citation>
    <scope>NUCLEOTIDE SEQUENCE [LARGE SCALE GENOMIC DNA]</scope>
    <source>
        <strain evidence="3 8">HARRANVET</strain>
    </source>
</reference>
<dbReference type="InterPro" id="IPR013429">
    <property type="entry name" value="Regulatory_FmdB_Zinc_ribbon"/>
</dbReference>
<dbReference type="NCBIfam" id="TIGR02605">
    <property type="entry name" value="CxxC_CxxC_SSSS"/>
    <property type="match status" value="1"/>
</dbReference>
<feature type="region of interest" description="Disordered" evidence="1">
    <location>
        <begin position="59"/>
        <end position="88"/>
    </location>
</feature>
<dbReference type="Proteomes" id="UP000256562">
    <property type="component" value="Unassembled WGS sequence"/>
</dbReference>
<evidence type="ECO:0000313" key="7">
    <source>
        <dbReference type="Proteomes" id="UP000256562"/>
    </source>
</evidence>
<feature type="compositionally biased region" description="Polar residues" evidence="1">
    <location>
        <begin position="72"/>
        <end position="81"/>
    </location>
</feature>
<feature type="domain" description="Putative regulatory protein FmdB zinc ribbon" evidence="2">
    <location>
        <begin position="1"/>
        <end position="41"/>
    </location>
</feature>
<dbReference type="InterPro" id="IPR036671">
    <property type="entry name" value="DPH_MB_sf"/>
</dbReference>
<dbReference type="EMBL" id="QKXQ01000096">
    <property type="protein sequence ID" value="REH99505.1"/>
    <property type="molecule type" value="Genomic_DNA"/>
</dbReference>
<evidence type="ECO:0000313" key="6">
    <source>
        <dbReference type="Proteomes" id="UP000256337"/>
    </source>
</evidence>
<dbReference type="EMBL" id="JAEDAQ010000027">
    <property type="protein sequence ID" value="MBH9582038.1"/>
    <property type="molecule type" value="Genomic_DNA"/>
</dbReference>
<evidence type="ECO:0000313" key="5">
    <source>
        <dbReference type="EMBL" id="REI20900.1"/>
    </source>
</evidence>